<dbReference type="PANTHER" id="PTHR10000">
    <property type="entry name" value="PHOSPHOSERINE PHOSPHATASE"/>
    <property type="match status" value="1"/>
</dbReference>
<evidence type="ECO:0000313" key="2">
    <source>
        <dbReference type="Proteomes" id="UP001055185"/>
    </source>
</evidence>
<gene>
    <name evidence="1" type="ORF">JCM17207_11580</name>
</gene>
<dbReference type="InterPro" id="IPR036412">
    <property type="entry name" value="HAD-like_sf"/>
</dbReference>
<dbReference type="GO" id="GO:0000287">
    <property type="term" value="F:magnesium ion binding"/>
    <property type="evidence" value="ECO:0007669"/>
    <property type="project" value="TreeGrafter"/>
</dbReference>
<dbReference type="InterPro" id="IPR023214">
    <property type="entry name" value="HAD_sf"/>
</dbReference>
<reference evidence="1" key="1">
    <citation type="journal article" date="2022" name="Int. J. Syst. Evol. Microbiol.">
        <title>Genome-based, phenotypic and chemotaxonomic classification of Faecalibacterium strains: proposal of three novel species Faecalibacterium duncaniae sp. nov., Faecalibacterium hattorii sp. nov. and Faecalibacterium gallinarum sp. nov. .</title>
        <authorList>
            <person name="Sakamoto M."/>
            <person name="Sakurai N."/>
            <person name="Tanno H."/>
            <person name="Iino T."/>
            <person name="Ohkuma M."/>
            <person name="Endo A."/>
        </authorList>
    </citation>
    <scope>NUCLEOTIDE SEQUENCE</scope>
    <source>
        <strain evidence="1">JCM 17207</strain>
    </source>
</reference>
<accession>A0AA37IY85</accession>
<comment type="caution">
    <text evidence="1">The sequence shown here is derived from an EMBL/GenBank/DDBJ whole genome shotgun (WGS) entry which is preliminary data.</text>
</comment>
<dbReference type="Proteomes" id="UP001055185">
    <property type="component" value="Unassembled WGS sequence"/>
</dbReference>
<dbReference type="InterPro" id="IPR006379">
    <property type="entry name" value="HAD-SF_hydro_IIB"/>
</dbReference>
<evidence type="ECO:0000313" key="1">
    <source>
        <dbReference type="EMBL" id="GJN64533.1"/>
    </source>
</evidence>
<dbReference type="NCBIfam" id="TIGR00099">
    <property type="entry name" value="Cof-subfamily"/>
    <property type="match status" value="1"/>
</dbReference>
<organism evidence="1 2">
    <name type="scientific">Faecalibacterium gallinarum</name>
    <dbReference type="NCBI Taxonomy" id="2903556"/>
    <lineage>
        <taxon>Bacteria</taxon>
        <taxon>Bacillati</taxon>
        <taxon>Bacillota</taxon>
        <taxon>Clostridia</taxon>
        <taxon>Eubacteriales</taxon>
        <taxon>Oscillospiraceae</taxon>
        <taxon>Faecalibacterium</taxon>
    </lineage>
</organism>
<dbReference type="GO" id="GO:0005829">
    <property type="term" value="C:cytosol"/>
    <property type="evidence" value="ECO:0007669"/>
    <property type="project" value="TreeGrafter"/>
</dbReference>
<keyword evidence="2" id="KW-1185">Reference proteome</keyword>
<dbReference type="RefSeq" id="WP_238316730.1">
    <property type="nucleotide sequence ID" value="NZ_BQKV01000036.1"/>
</dbReference>
<sequence length="281" mass="31256">MDSKLIFLDIDGTLLPPGEMEPPESALKAIHKAQAKGHKVFLCTGRNRHMAEPLFQYGFDGYICSAGGYVVCGDELLFDCPMEKSQAEGLRAALEQCGADYTLEVRDISYGNPSRVLERVIRQQNQQGAMNSEAERWSKFWTDGTMVRPLKEYHGEPIYKICYTAESAAQIAPVRALYEDQFIFCEQQMLRFSAEMVNGELINRKFNKGTGIQRICRHLGVSPQDAIGFGDSENDLEMTDVVGISVCMANGSDALKRRCTRICGAVTEDGLAREFEALGLV</sequence>
<evidence type="ECO:0008006" key="3">
    <source>
        <dbReference type="Google" id="ProtNLM"/>
    </source>
</evidence>
<protein>
    <recommendedName>
        <fullName evidence="3">HAD family hydrolase</fullName>
    </recommendedName>
</protein>
<name>A0AA37IY85_9FIRM</name>
<proteinExistence type="predicted"/>
<dbReference type="Gene3D" id="3.30.1240.10">
    <property type="match status" value="1"/>
</dbReference>
<dbReference type="NCBIfam" id="TIGR01484">
    <property type="entry name" value="HAD-SF-IIB"/>
    <property type="match status" value="1"/>
</dbReference>
<dbReference type="Gene3D" id="3.40.50.1000">
    <property type="entry name" value="HAD superfamily/HAD-like"/>
    <property type="match status" value="1"/>
</dbReference>
<dbReference type="EMBL" id="BQKV01000036">
    <property type="protein sequence ID" value="GJN64533.1"/>
    <property type="molecule type" value="Genomic_DNA"/>
</dbReference>
<dbReference type="InterPro" id="IPR000150">
    <property type="entry name" value="Cof"/>
</dbReference>
<dbReference type="SUPFAM" id="SSF56784">
    <property type="entry name" value="HAD-like"/>
    <property type="match status" value="1"/>
</dbReference>
<dbReference type="GO" id="GO:0016791">
    <property type="term" value="F:phosphatase activity"/>
    <property type="evidence" value="ECO:0007669"/>
    <property type="project" value="TreeGrafter"/>
</dbReference>
<dbReference type="AlphaFoldDB" id="A0AA37IY85"/>
<dbReference type="Pfam" id="PF08282">
    <property type="entry name" value="Hydrolase_3"/>
    <property type="match status" value="1"/>
</dbReference>
<dbReference type="PANTHER" id="PTHR10000:SF25">
    <property type="entry name" value="PHOSPHATASE YKRA-RELATED"/>
    <property type="match status" value="1"/>
</dbReference>